<dbReference type="CDD" id="cd02503">
    <property type="entry name" value="MobA"/>
    <property type="match status" value="1"/>
</dbReference>
<keyword evidence="3" id="KW-0547">Nucleotide-binding</keyword>
<name>A0ABU4PLV9_9SPHN</name>
<dbReference type="Gene3D" id="3.40.140.10">
    <property type="entry name" value="Cytidine Deaminase, domain 2"/>
    <property type="match status" value="1"/>
</dbReference>
<gene>
    <name evidence="5 7" type="primary">fdhD</name>
    <name evidence="7" type="ORF">SIL82_11810</name>
</gene>
<keyword evidence="3" id="KW-0342">GTP-binding</keyword>
<evidence type="ECO:0000256" key="5">
    <source>
        <dbReference type="HAMAP-Rule" id="MF_00187"/>
    </source>
</evidence>
<evidence type="ECO:0000256" key="3">
    <source>
        <dbReference type="ARBA" id="ARBA00023134"/>
    </source>
</evidence>
<evidence type="ECO:0000313" key="7">
    <source>
        <dbReference type="EMBL" id="MDX5984949.1"/>
    </source>
</evidence>
<comment type="caution">
    <text evidence="5">Lacks conserved residue(s) required for the propagation of feature annotation.</text>
</comment>
<keyword evidence="2" id="KW-0460">Magnesium</keyword>
<comment type="function">
    <text evidence="5">Required for formate dehydrogenase (FDH) activity. Acts as a sulfur carrier protein that transfers sulfur from IscS to the molybdenum cofactor prior to its insertion into FDH.</text>
</comment>
<evidence type="ECO:0000256" key="1">
    <source>
        <dbReference type="ARBA" id="ARBA00022490"/>
    </source>
</evidence>
<comment type="caution">
    <text evidence="7">The sequence shown here is derived from an EMBL/GenBank/DDBJ whole genome shotgun (WGS) entry which is preliminary data.</text>
</comment>
<dbReference type="PANTHER" id="PTHR30592">
    <property type="entry name" value="FORMATE DEHYDROGENASE"/>
    <property type="match status" value="1"/>
</dbReference>
<comment type="similarity">
    <text evidence="5">Belongs to the FdhD family.</text>
</comment>
<dbReference type="SUPFAM" id="SSF53927">
    <property type="entry name" value="Cytidine deaminase-like"/>
    <property type="match status" value="1"/>
</dbReference>
<evidence type="ECO:0000313" key="8">
    <source>
        <dbReference type="Proteomes" id="UP001279660"/>
    </source>
</evidence>
<feature type="active site" description="Cysteine persulfide intermediate" evidence="5">
    <location>
        <position position="281"/>
    </location>
</feature>
<dbReference type="SUPFAM" id="SSF53448">
    <property type="entry name" value="Nucleotide-diphospho-sugar transferases"/>
    <property type="match status" value="1"/>
</dbReference>
<keyword evidence="8" id="KW-1185">Reference proteome</keyword>
<dbReference type="Pfam" id="PF02634">
    <property type="entry name" value="FdhD-NarQ"/>
    <property type="match status" value="1"/>
</dbReference>
<organism evidence="7 8">
    <name type="scientific">Sphingomonas echinoides</name>
    <dbReference type="NCBI Taxonomy" id="59803"/>
    <lineage>
        <taxon>Bacteria</taxon>
        <taxon>Pseudomonadati</taxon>
        <taxon>Pseudomonadota</taxon>
        <taxon>Alphaproteobacteria</taxon>
        <taxon>Sphingomonadales</taxon>
        <taxon>Sphingomonadaceae</taxon>
        <taxon>Sphingomonas</taxon>
    </lineage>
</organism>
<dbReference type="InterPro" id="IPR029044">
    <property type="entry name" value="Nucleotide-diphossugar_trans"/>
</dbReference>
<dbReference type="InterPro" id="IPR025877">
    <property type="entry name" value="MobA-like_NTP_Trfase"/>
</dbReference>
<dbReference type="Gene3D" id="3.10.20.10">
    <property type="match status" value="1"/>
</dbReference>
<dbReference type="InterPro" id="IPR003786">
    <property type="entry name" value="FdhD"/>
</dbReference>
<feature type="domain" description="MobA-like NTP transferase" evidence="6">
    <location>
        <begin position="5"/>
        <end position="142"/>
    </location>
</feature>
<keyword evidence="1 5" id="KW-0963">Cytoplasm</keyword>
<dbReference type="PANTHER" id="PTHR30592:SF1">
    <property type="entry name" value="SULFUR CARRIER PROTEIN FDHD"/>
    <property type="match status" value="1"/>
</dbReference>
<dbReference type="Gene3D" id="3.90.550.10">
    <property type="entry name" value="Spore Coat Polysaccharide Biosynthesis Protein SpsA, Chain A"/>
    <property type="match status" value="1"/>
</dbReference>
<evidence type="ECO:0000259" key="6">
    <source>
        <dbReference type="Pfam" id="PF12804"/>
    </source>
</evidence>
<keyword evidence="4 5" id="KW-0501">Molybdenum cofactor biosynthesis</keyword>
<evidence type="ECO:0000256" key="4">
    <source>
        <dbReference type="ARBA" id="ARBA00023150"/>
    </source>
</evidence>
<dbReference type="EMBL" id="JAWXXV010000001">
    <property type="protein sequence ID" value="MDX5984949.1"/>
    <property type="molecule type" value="Genomic_DNA"/>
</dbReference>
<dbReference type="NCBIfam" id="TIGR00129">
    <property type="entry name" value="fdhD_narQ"/>
    <property type="match status" value="1"/>
</dbReference>
<evidence type="ECO:0000256" key="2">
    <source>
        <dbReference type="ARBA" id="ARBA00022842"/>
    </source>
</evidence>
<comment type="subcellular location">
    <subcellularLocation>
        <location evidence="5">Cytoplasm</location>
    </subcellularLocation>
</comment>
<dbReference type="RefSeq" id="WP_010402674.1">
    <property type="nucleotide sequence ID" value="NZ_JAWXXV010000001.1"/>
</dbReference>
<dbReference type="InterPro" id="IPR013482">
    <property type="entry name" value="Molybde_CF_guanTrfase"/>
</dbReference>
<dbReference type="HAMAP" id="MF_00187">
    <property type="entry name" value="FdhD"/>
    <property type="match status" value="1"/>
</dbReference>
<proteinExistence type="inferred from homology"/>
<protein>
    <recommendedName>
        <fullName evidence="5">Sulfur carrier protein FdhD</fullName>
    </recommendedName>
</protein>
<dbReference type="Pfam" id="PF12804">
    <property type="entry name" value="NTP_transf_3"/>
    <property type="match status" value="1"/>
</dbReference>
<sequence length="437" mass="45845">MRALGAILAGGQSRRFGTDKALAEWNGAPLLTHCAAALSPQVDHVVLCGRVWDGLESVADRPEPGLGPLGALNAALHYAAVHGYDAVLTVPVDVHPLPTTLRRLLDGPGAAVLDRQTAIGWWPTSLATRLNAHIATGARSLESWIALTDARRIDDTELGLVNINRPDDLAHLTAAVRDVPVLRVAYDNTPGAAIDRSVPVEAPIAIEYNGIGYAVMMGTPTDLADFVTGFTISEGLATLAELTEPSIVAVDCGWIVRAELPQRSTPRILARARTRVSESGCGICGIDSIAAALAPLPPVTARISLPRAAVARALGQLRDHQRLGRATGATHAAAFCSVAGDIVLAREDVGRHNALDKLIGALARHGISSATGFVLLSARSSQELVEKTVRAGFPMLITISAPTSLAIDRAREAGLALAVIARGDTMLIAHDPHRSFG</sequence>
<dbReference type="InterPro" id="IPR016193">
    <property type="entry name" value="Cytidine_deaminase-like"/>
</dbReference>
<accession>A0ABU4PLV9</accession>
<reference evidence="7 8" key="1">
    <citation type="submission" date="2023-11" db="EMBL/GenBank/DDBJ databases">
        <title>MicrobeMod: A computational toolkit for identifying prokaryotic methylation and restriction-modification with nanopore sequencing.</title>
        <authorList>
            <person name="Crits-Christoph A."/>
            <person name="Kang S.C."/>
            <person name="Lee H."/>
            <person name="Ostrov N."/>
        </authorList>
    </citation>
    <scope>NUCLEOTIDE SEQUENCE [LARGE SCALE GENOMIC DNA]</scope>
    <source>
        <strain evidence="7 8">ATCC 14820</strain>
    </source>
</reference>
<dbReference type="Proteomes" id="UP001279660">
    <property type="component" value="Unassembled WGS sequence"/>
</dbReference>